<name>A0ABU0FYC0_9BACI</name>
<dbReference type="PROSITE" id="PS50045">
    <property type="entry name" value="SIGMA54_INTERACT_4"/>
    <property type="match status" value="1"/>
</dbReference>
<dbReference type="InterPro" id="IPR025944">
    <property type="entry name" value="Sigma_54_int_dom_CS"/>
</dbReference>
<dbReference type="Gene3D" id="1.10.8.60">
    <property type="match status" value="1"/>
</dbReference>
<feature type="domain" description="Sigma-54 factor interaction" evidence="6">
    <location>
        <begin position="341"/>
        <end position="571"/>
    </location>
</feature>
<dbReference type="InterPro" id="IPR029016">
    <property type="entry name" value="GAF-like_dom_sf"/>
</dbReference>
<reference evidence="8 9" key="1">
    <citation type="submission" date="2023-07" db="EMBL/GenBank/DDBJ databases">
        <title>Genomic Encyclopedia of Type Strains, Phase IV (KMG-IV): sequencing the most valuable type-strain genomes for metagenomic binning, comparative biology and taxonomic classification.</title>
        <authorList>
            <person name="Goeker M."/>
        </authorList>
    </citation>
    <scope>NUCLEOTIDE SEQUENCE [LARGE SCALE GENOMIC DNA]</scope>
    <source>
        <strain evidence="8 9">DSM 19598</strain>
    </source>
</reference>
<dbReference type="InterPro" id="IPR002197">
    <property type="entry name" value="HTH_Fis"/>
</dbReference>
<gene>
    <name evidence="8" type="ORF">J2S25_002532</name>
</gene>
<evidence type="ECO:0000259" key="6">
    <source>
        <dbReference type="PROSITE" id="PS50045"/>
    </source>
</evidence>
<sequence>MMNIIELGKNDNLLIKPQRVNLNFSALINQSLLRSMENNIDPDMEKGKVSKESLNKSRVKNTELIETSLPLMRDIYKMVEGTGFMVVLCDQDGLLLKTIGDKDILKKANKISFVEGADWSEETVGTNAIGTCIKERVPLQVVHDEHYMKICQEWTCSASPIYGRNREMIGVLNVSGPYEKVHPHTLGMVVSIARAVENLLELKEKIRRNELMQSYLEATVNSLTSGIILVSLQGDIIQANKTLLDMIQLGEAELIDQKIEHVFENKLFSDGVSIFGAIKDRDIRLRFKGGKSPIHVLLNSKPVYQGQSQIGSLLIFQEIQKVRQLVNKLTGNRANITFKEIIGENALFIRSINEAIAASNSPSNVLLLGESGTGKDLFAQAIHNESKRRNMPFIAINCGAIPRDLLGSELFGYADGAFTGARKGGSSGKFELADGGTIFLDEIGEMSLDMQVLLLRVLQNREITRVGGHKVLPVNVRIIAATNKNLKEEVQKGNFRHDLYFRLNVLPIKIPSIRERGDDSQLLASHFIDLYSRKIARKIEAVHPSYMEAIKKYNWPGNVRELQNVIERSLNRVTSDILSIDTLPEEILSIYEQNAPHNDSNSTKNMIQKQMLVQVLLDCNYNYSKAAKKLNISRSTLYRWMERFNLK</sequence>
<evidence type="ECO:0000256" key="2">
    <source>
        <dbReference type="ARBA" id="ARBA00022840"/>
    </source>
</evidence>
<dbReference type="Pfam" id="PF02954">
    <property type="entry name" value="HTH_8"/>
    <property type="match status" value="1"/>
</dbReference>
<dbReference type="SUPFAM" id="SSF55781">
    <property type="entry name" value="GAF domain-like"/>
    <property type="match status" value="1"/>
</dbReference>
<dbReference type="SMART" id="SM00382">
    <property type="entry name" value="AAA"/>
    <property type="match status" value="1"/>
</dbReference>
<dbReference type="Pfam" id="PF00989">
    <property type="entry name" value="PAS"/>
    <property type="match status" value="1"/>
</dbReference>
<dbReference type="InterPro" id="IPR002078">
    <property type="entry name" value="Sigma_54_int"/>
</dbReference>
<evidence type="ECO:0000313" key="9">
    <source>
        <dbReference type="Proteomes" id="UP001242313"/>
    </source>
</evidence>
<keyword evidence="9" id="KW-1185">Reference proteome</keyword>
<dbReference type="SUPFAM" id="SSF52540">
    <property type="entry name" value="P-loop containing nucleoside triphosphate hydrolases"/>
    <property type="match status" value="1"/>
</dbReference>
<dbReference type="PANTHER" id="PTHR32071:SF57">
    <property type="entry name" value="C4-DICARBOXYLATE TRANSPORT TRANSCRIPTIONAL REGULATORY PROTEIN DCTD"/>
    <property type="match status" value="1"/>
</dbReference>
<dbReference type="InterPro" id="IPR025662">
    <property type="entry name" value="Sigma_54_int_dom_ATP-bd_1"/>
</dbReference>
<dbReference type="PRINTS" id="PR01590">
    <property type="entry name" value="HTHFIS"/>
</dbReference>
<dbReference type="CDD" id="cd00009">
    <property type="entry name" value="AAA"/>
    <property type="match status" value="1"/>
</dbReference>
<dbReference type="PROSITE" id="PS00688">
    <property type="entry name" value="SIGMA54_INTERACT_3"/>
    <property type="match status" value="1"/>
</dbReference>
<keyword evidence="1" id="KW-0547">Nucleotide-binding</keyword>
<dbReference type="InterPro" id="IPR000014">
    <property type="entry name" value="PAS"/>
</dbReference>
<dbReference type="InterPro" id="IPR009057">
    <property type="entry name" value="Homeodomain-like_sf"/>
</dbReference>
<dbReference type="InterPro" id="IPR035965">
    <property type="entry name" value="PAS-like_dom_sf"/>
</dbReference>
<accession>A0ABU0FYC0</accession>
<dbReference type="PANTHER" id="PTHR32071">
    <property type="entry name" value="TRANSCRIPTIONAL REGULATORY PROTEIN"/>
    <property type="match status" value="1"/>
</dbReference>
<dbReference type="InterPro" id="IPR058031">
    <property type="entry name" value="AAA_lid_NorR"/>
</dbReference>
<dbReference type="Gene3D" id="3.30.450.40">
    <property type="match status" value="1"/>
</dbReference>
<dbReference type="EMBL" id="JAUSUN010000014">
    <property type="protein sequence ID" value="MDQ0414324.1"/>
    <property type="molecule type" value="Genomic_DNA"/>
</dbReference>
<keyword evidence="2" id="KW-0067">ATP-binding</keyword>
<dbReference type="PROSITE" id="PS00676">
    <property type="entry name" value="SIGMA54_INTERACT_2"/>
    <property type="match status" value="1"/>
</dbReference>
<dbReference type="Gene3D" id="3.30.450.20">
    <property type="entry name" value="PAS domain"/>
    <property type="match status" value="1"/>
</dbReference>
<dbReference type="InterPro" id="IPR027417">
    <property type="entry name" value="P-loop_NTPase"/>
</dbReference>
<dbReference type="PROSITE" id="PS50112">
    <property type="entry name" value="PAS"/>
    <property type="match status" value="1"/>
</dbReference>
<keyword evidence="4" id="KW-0238">DNA-binding</keyword>
<dbReference type="InterPro" id="IPR013767">
    <property type="entry name" value="PAS_fold"/>
</dbReference>
<dbReference type="Proteomes" id="UP001242313">
    <property type="component" value="Unassembled WGS sequence"/>
</dbReference>
<dbReference type="CDD" id="cd00130">
    <property type="entry name" value="PAS"/>
    <property type="match status" value="1"/>
</dbReference>
<dbReference type="InterPro" id="IPR025943">
    <property type="entry name" value="Sigma_54_int_dom_ATP-bd_2"/>
</dbReference>
<evidence type="ECO:0000259" key="7">
    <source>
        <dbReference type="PROSITE" id="PS50112"/>
    </source>
</evidence>
<dbReference type="SUPFAM" id="SSF46689">
    <property type="entry name" value="Homeodomain-like"/>
    <property type="match status" value="1"/>
</dbReference>
<keyword evidence="3" id="KW-0805">Transcription regulation</keyword>
<dbReference type="InterPro" id="IPR003018">
    <property type="entry name" value="GAF"/>
</dbReference>
<evidence type="ECO:0000313" key="8">
    <source>
        <dbReference type="EMBL" id="MDQ0414324.1"/>
    </source>
</evidence>
<dbReference type="Gene3D" id="1.10.10.60">
    <property type="entry name" value="Homeodomain-like"/>
    <property type="match status" value="1"/>
</dbReference>
<proteinExistence type="predicted"/>
<dbReference type="PROSITE" id="PS00675">
    <property type="entry name" value="SIGMA54_INTERACT_1"/>
    <property type="match status" value="1"/>
</dbReference>
<dbReference type="Pfam" id="PF01590">
    <property type="entry name" value="GAF"/>
    <property type="match status" value="1"/>
</dbReference>
<protein>
    <submittedName>
        <fullName evidence="8">Transcriptional regulator of acetoin/glycerol metabolism</fullName>
    </submittedName>
</protein>
<dbReference type="InterPro" id="IPR003593">
    <property type="entry name" value="AAA+_ATPase"/>
</dbReference>
<evidence type="ECO:0000256" key="4">
    <source>
        <dbReference type="ARBA" id="ARBA00023125"/>
    </source>
</evidence>
<feature type="domain" description="PAS" evidence="7">
    <location>
        <begin position="212"/>
        <end position="264"/>
    </location>
</feature>
<dbReference type="Pfam" id="PF25601">
    <property type="entry name" value="AAA_lid_14"/>
    <property type="match status" value="1"/>
</dbReference>
<organism evidence="8 9">
    <name type="scientific">Mesobacillus stamsii</name>
    <dbReference type="NCBI Taxonomy" id="225347"/>
    <lineage>
        <taxon>Bacteria</taxon>
        <taxon>Bacillati</taxon>
        <taxon>Bacillota</taxon>
        <taxon>Bacilli</taxon>
        <taxon>Bacillales</taxon>
        <taxon>Bacillaceae</taxon>
        <taxon>Mesobacillus</taxon>
    </lineage>
</organism>
<evidence type="ECO:0000256" key="3">
    <source>
        <dbReference type="ARBA" id="ARBA00023015"/>
    </source>
</evidence>
<evidence type="ECO:0000256" key="5">
    <source>
        <dbReference type="ARBA" id="ARBA00023163"/>
    </source>
</evidence>
<dbReference type="SUPFAM" id="SSF55785">
    <property type="entry name" value="PYP-like sensor domain (PAS domain)"/>
    <property type="match status" value="1"/>
</dbReference>
<dbReference type="Gene3D" id="3.40.50.300">
    <property type="entry name" value="P-loop containing nucleotide triphosphate hydrolases"/>
    <property type="match status" value="1"/>
</dbReference>
<evidence type="ECO:0000256" key="1">
    <source>
        <dbReference type="ARBA" id="ARBA00022741"/>
    </source>
</evidence>
<keyword evidence="5" id="KW-0804">Transcription</keyword>
<comment type="caution">
    <text evidence="8">The sequence shown here is derived from an EMBL/GenBank/DDBJ whole genome shotgun (WGS) entry which is preliminary data.</text>
</comment>
<dbReference type="Pfam" id="PF00158">
    <property type="entry name" value="Sigma54_activat"/>
    <property type="match status" value="1"/>
</dbReference>